<dbReference type="InterPro" id="IPR006143">
    <property type="entry name" value="RND_pump_MFP"/>
</dbReference>
<dbReference type="SUPFAM" id="SSF111369">
    <property type="entry name" value="HlyD-like secretion proteins"/>
    <property type="match status" value="1"/>
</dbReference>
<name>A0A2P7BLA0_9HYPH</name>
<dbReference type="PANTHER" id="PTHR30469:SF11">
    <property type="entry name" value="BLL4320 PROTEIN"/>
    <property type="match status" value="1"/>
</dbReference>
<dbReference type="Pfam" id="PF25973">
    <property type="entry name" value="BSH_CzcB"/>
    <property type="match status" value="1"/>
</dbReference>
<dbReference type="PANTHER" id="PTHR30469">
    <property type="entry name" value="MULTIDRUG RESISTANCE PROTEIN MDTA"/>
    <property type="match status" value="1"/>
</dbReference>
<dbReference type="GO" id="GO:1990281">
    <property type="term" value="C:efflux pump complex"/>
    <property type="evidence" value="ECO:0007669"/>
    <property type="project" value="TreeGrafter"/>
</dbReference>
<reference evidence="7" key="1">
    <citation type="submission" date="2017-11" db="EMBL/GenBank/DDBJ databases">
        <authorList>
            <person name="Kuznetsova I."/>
            <person name="Sazanova A."/>
            <person name="Chirak E."/>
            <person name="Safronova V."/>
            <person name="Willems A."/>
        </authorList>
    </citation>
    <scope>NUCLEOTIDE SEQUENCE [LARGE SCALE GENOMIC DNA]</scope>
    <source>
        <strain evidence="7">CCBAU 03422</strain>
    </source>
</reference>
<dbReference type="AlphaFoldDB" id="A0A2P7BLA0"/>
<dbReference type="InterPro" id="IPR058792">
    <property type="entry name" value="Beta-barrel_RND_2"/>
</dbReference>
<dbReference type="Pfam" id="PF25954">
    <property type="entry name" value="Beta-barrel_RND_2"/>
    <property type="match status" value="1"/>
</dbReference>
<evidence type="ECO:0000313" key="6">
    <source>
        <dbReference type="EMBL" id="PSH67249.1"/>
    </source>
</evidence>
<dbReference type="Gene3D" id="1.10.287.470">
    <property type="entry name" value="Helix hairpin bin"/>
    <property type="match status" value="1"/>
</dbReference>
<feature type="domain" description="CusB-like beta-barrel" evidence="4">
    <location>
        <begin position="223"/>
        <end position="293"/>
    </location>
</feature>
<evidence type="ECO:0000256" key="1">
    <source>
        <dbReference type="ARBA" id="ARBA00009477"/>
    </source>
</evidence>
<feature type="region of interest" description="Disordered" evidence="3">
    <location>
        <begin position="368"/>
        <end position="391"/>
    </location>
</feature>
<dbReference type="GO" id="GO:0015562">
    <property type="term" value="F:efflux transmembrane transporter activity"/>
    <property type="evidence" value="ECO:0007669"/>
    <property type="project" value="TreeGrafter"/>
</dbReference>
<comment type="similarity">
    <text evidence="1">Belongs to the membrane fusion protein (MFP) (TC 8.A.1) family.</text>
</comment>
<evidence type="ECO:0000259" key="4">
    <source>
        <dbReference type="Pfam" id="PF25954"/>
    </source>
</evidence>
<feature type="coiled-coil region" evidence="2">
    <location>
        <begin position="129"/>
        <end position="180"/>
    </location>
</feature>
<dbReference type="EMBL" id="PGGM01000001">
    <property type="protein sequence ID" value="PSH67249.1"/>
    <property type="molecule type" value="Genomic_DNA"/>
</dbReference>
<dbReference type="Gene3D" id="2.40.30.170">
    <property type="match status" value="1"/>
</dbReference>
<organism evidence="6 7">
    <name type="scientific">Phyllobacterium sophorae</name>
    <dbReference type="NCBI Taxonomy" id="1520277"/>
    <lineage>
        <taxon>Bacteria</taxon>
        <taxon>Pseudomonadati</taxon>
        <taxon>Pseudomonadota</taxon>
        <taxon>Alphaproteobacteria</taxon>
        <taxon>Hyphomicrobiales</taxon>
        <taxon>Phyllobacteriaceae</taxon>
        <taxon>Phyllobacterium</taxon>
    </lineage>
</organism>
<feature type="domain" description="CzcB-like barrel-sandwich hybrid" evidence="5">
    <location>
        <begin position="90"/>
        <end position="216"/>
    </location>
</feature>
<proteinExistence type="inferred from homology"/>
<protein>
    <submittedName>
        <fullName evidence="6">Efflux transporter periplasmic adaptor subunit</fullName>
    </submittedName>
</protein>
<evidence type="ECO:0000256" key="2">
    <source>
        <dbReference type="SAM" id="Coils"/>
    </source>
</evidence>
<evidence type="ECO:0000256" key="3">
    <source>
        <dbReference type="SAM" id="MobiDB-lite"/>
    </source>
</evidence>
<accession>A0A2P7BLA0</accession>
<evidence type="ECO:0000259" key="5">
    <source>
        <dbReference type="Pfam" id="PF25973"/>
    </source>
</evidence>
<dbReference type="Gene3D" id="2.40.420.20">
    <property type="match status" value="1"/>
</dbReference>
<evidence type="ECO:0000313" key="7">
    <source>
        <dbReference type="Proteomes" id="UP000241764"/>
    </source>
</evidence>
<dbReference type="Proteomes" id="UP000241764">
    <property type="component" value="Unassembled WGS sequence"/>
</dbReference>
<dbReference type="RefSeq" id="WP_106662315.1">
    <property type="nucleotide sequence ID" value="NZ_PGGM01000001.1"/>
</dbReference>
<dbReference type="Gene3D" id="2.40.50.100">
    <property type="match status" value="1"/>
</dbReference>
<dbReference type="NCBIfam" id="TIGR01730">
    <property type="entry name" value="RND_mfp"/>
    <property type="match status" value="1"/>
</dbReference>
<dbReference type="InterPro" id="IPR058647">
    <property type="entry name" value="BSH_CzcB-like"/>
</dbReference>
<sequence>MKVWKQLALALVILVAAGAGWLFLFPGANDLLKKAGIDRNATAATEPAKGRQGQRRSGQALPLVVVRTAAESKINDRLTAIGTGKAKSSVAVTPFTAGRLTEILVASGTKVKDGDVIARLDSEAEAILVDKARVALKDAQTKLSRAESLRLSNTVSAVQLSEAELAVDNAALNVREAELALDRRAIKAPIGGIVGILPINAGNYITTTTTVAMIDDRSDLLVDFWVPERFAPAITIDLPVTATSIARPGETFKGAISAIDNRVDPASRTLHVQAKITNPNDALREGMAFQISIGFPGDTYPTVDPLAIQWGTDGAYVWKITDNKAARVPVRVVQRNTASVLVDAAIEPGDQIVAEGVQSVRQGELVQIQGQPAPKDSSTNEGPLASAGEQG</sequence>
<keyword evidence="2" id="KW-0175">Coiled coil</keyword>
<comment type="caution">
    <text evidence="6">The sequence shown here is derived from an EMBL/GenBank/DDBJ whole genome shotgun (WGS) entry which is preliminary data.</text>
</comment>
<dbReference type="FunFam" id="2.40.30.170:FF:000010">
    <property type="entry name" value="Efflux RND transporter periplasmic adaptor subunit"/>
    <property type="match status" value="1"/>
</dbReference>
<keyword evidence="7" id="KW-1185">Reference proteome</keyword>
<gene>
    <name evidence="6" type="ORF">CU103_02520</name>
</gene>
<dbReference type="OrthoDB" id="9806939at2"/>